<dbReference type="InterPro" id="IPR022941">
    <property type="entry name" value="SRP54"/>
</dbReference>
<evidence type="ECO:0000256" key="4">
    <source>
        <dbReference type="ARBA" id="ARBA00022884"/>
    </source>
</evidence>
<dbReference type="SMART" id="SM00382">
    <property type="entry name" value="AAA"/>
    <property type="match status" value="1"/>
</dbReference>
<dbReference type="FunCoup" id="F2LY88">
    <property type="interactions" value="429"/>
</dbReference>
<evidence type="ECO:0000256" key="2">
    <source>
        <dbReference type="ARBA" id="ARBA00022741"/>
    </source>
</evidence>
<dbReference type="SUPFAM" id="SSF52540">
    <property type="entry name" value="P-loop containing nucleoside triphosphate hydrolases"/>
    <property type="match status" value="1"/>
</dbReference>
<keyword evidence="3 9" id="KW-0378">Hydrolase</keyword>
<keyword evidence="5 9" id="KW-0342">GTP-binding</keyword>
<dbReference type="GO" id="GO:0003924">
    <property type="term" value="F:GTPase activity"/>
    <property type="evidence" value="ECO:0007669"/>
    <property type="project" value="UniProtKB-UniRule"/>
</dbReference>
<keyword evidence="10" id="KW-0175">Coiled coil</keyword>
<evidence type="ECO:0000256" key="5">
    <source>
        <dbReference type="ARBA" id="ARBA00023134"/>
    </source>
</evidence>
<dbReference type="Pfam" id="PF02978">
    <property type="entry name" value="SRP_SPB"/>
    <property type="match status" value="1"/>
</dbReference>
<dbReference type="HAMAP" id="MF_00306">
    <property type="entry name" value="SRP54"/>
    <property type="match status" value="1"/>
</dbReference>
<dbReference type="GO" id="GO:0048500">
    <property type="term" value="C:signal recognition particle"/>
    <property type="evidence" value="ECO:0007669"/>
    <property type="project" value="UniProtKB-UniRule"/>
</dbReference>
<dbReference type="InterPro" id="IPR027417">
    <property type="entry name" value="P-loop_NTPase"/>
</dbReference>
<dbReference type="AlphaFoldDB" id="F2LY88"/>
<comment type="similarity">
    <text evidence="1 9">Belongs to the GTP-binding SRP family. SRP54 subfamily.</text>
</comment>
<dbReference type="InterPro" id="IPR000897">
    <property type="entry name" value="SRP54_GTPase_dom"/>
</dbReference>
<protein>
    <recommendedName>
        <fullName evidence="9">Signal recognition particle protein</fullName>
        <ecNumber evidence="9">3.6.5.4</ecNumber>
    </recommendedName>
    <alternativeName>
        <fullName evidence="9">Fifty-four homolog</fullName>
    </alternativeName>
</protein>
<evidence type="ECO:0000256" key="10">
    <source>
        <dbReference type="SAM" id="Coils"/>
    </source>
</evidence>
<evidence type="ECO:0000256" key="3">
    <source>
        <dbReference type="ARBA" id="ARBA00022801"/>
    </source>
</evidence>
<dbReference type="EMBL" id="CP002606">
    <property type="protein sequence ID" value="AEA34411.1"/>
    <property type="molecule type" value="Genomic_DNA"/>
</dbReference>
<dbReference type="FunFam" id="3.40.50.300:FF:000022">
    <property type="entry name" value="Signal recognition particle 54 kDa subunit"/>
    <property type="match status" value="1"/>
</dbReference>
<dbReference type="STRING" id="760142.Hipma_1455"/>
<dbReference type="GO" id="GO:0005525">
    <property type="term" value="F:GTP binding"/>
    <property type="evidence" value="ECO:0007669"/>
    <property type="project" value="UniProtKB-UniRule"/>
</dbReference>
<evidence type="ECO:0000256" key="7">
    <source>
        <dbReference type="ARBA" id="ARBA00023274"/>
    </source>
</evidence>
<comment type="domain">
    <text evidence="9">Composed of three domains: the N-terminal N domain, which is responsible for interactions with the ribosome, the central G domain, which binds GTP, and the C-terminal M domain, which binds the RNA and the signal sequence of the RNC.</text>
</comment>
<gene>
    <name evidence="9" type="primary">ffh</name>
    <name evidence="12" type="ordered locus">Hipma_1455</name>
</gene>
<dbReference type="RefSeq" id="WP_013682440.1">
    <property type="nucleotide sequence ID" value="NC_015318.1"/>
</dbReference>
<dbReference type="PANTHER" id="PTHR11564:SF5">
    <property type="entry name" value="SIGNAL RECOGNITION PARTICLE SUBUNIT SRP54"/>
    <property type="match status" value="1"/>
</dbReference>
<evidence type="ECO:0000256" key="1">
    <source>
        <dbReference type="ARBA" id="ARBA00005450"/>
    </source>
</evidence>
<dbReference type="Gene3D" id="3.40.50.300">
    <property type="entry name" value="P-loop containing nucleotide triphosphate hydrolases"/>
    <property type="match status" value="1"/>
</dbReference>
<feature type="binding site" evidence="9">
    <location>
        <begin position="245"/>
        <end position="248"/>
    </location>
    <ligand>
        <name>GTP</name>
        <dbReference type="ChEBI" id="CHEBI:37565"/>
    </ligand>
</feature>
<evidence type="ECO:0000313" key="12">
    <source>
        <dbReference type="EMBL" id="AEA34411.1"/>
    </source>
</evidence>
<comment type="subunit">
    <text evidence="9">Part of the signal recognition particle protein translocation system, which is composed of SRP and FtsY.</text>
</comment>
<keyword evidence="2 9" id="KW-0547">Nucleotide-binding</keyword>
<keyword evidence="9" id="KW-0963">Cytoplasm</keyword>
<dbReference type="Pfam" id="PF02881">
    <property type="entry name" value="SRP54_N"/>
    <property type="match status" value="1"/>
</dbReference>
<dbReference type="InterPro" id="IPR036891">
    <property type="entry name" value="Signal_recog_part_SRP54_M_sf"/>
</dbReference>
<comment type="function">
    <text evidence="9">Involved in targeting and insertion of nascent membrane proteins into the cytoplasmic membrane. Binds to the hydrophobic signal sequence of the ribosome-nascent chain (RNC) as it emerges from the ribosomes. The SRP-RNC complex is then targeted to the cytoplasmic membrane where it interacts with the SRP receptor FtsY.</text>
</comment>
<dbReference type="Gene3D" id="1.20.120.140">
    <property type="entry name" value="Signal recognition particle SRP54, nucleotide-binding domain"/>
    <property type="match status" value="1"/>
</dbReference>
<dbReference type="eggNOG" id="COG0541">
    <property type="taxonomic scope" value="Bacteria"/>
</dbReference>
<name>F2LY88_HIPMA</name>
<keyword evidence="4 9" id="KW-0694">RNA-binding</keyword>
<feature type="domain" description="SRP54-type proteins GTP-binding" evidence="11">
    <location>
        <begin position="266"/>
        <end position="279"/>
    </location>
</feature>
<comment type="subcellular location">
    <subcellularLocation>
        <location evidence="9">Cytoplasm</location>
    </subcellularLocation>
    <text evidence="9">The SRP-RNC complex is targeted to the cytoplasmic membrane.</text>
</comment>
<dbReference type="EC" id="3.6.5.4" evidence="9"/>
<dbReference type="PROSITE" id="PS00300">
    <property type="entry name" value="SRP54"/>
    <property type="match status" value="1"/>
</dbReference>
<dbReference type="Pfam" id="PF00448">
    <property type="entry name" value="SRP54"/>
    <property type="match status" value="1"/>
</dbReference>
<sequence length="441" mass="49635">MFSDLTEKLNDIFKVIKSKGVITEKDLDNALREIKFALLEADVNYKVVKDFTKELKEELKGKELEKSLTPGQIVVEEVHKKLTEILGGQAQPLTITKTPFIIMLVGLQGSGKTTTAAKLAKFLRSKGRQPLLVACDIYRPAAIKQLQILGKQINIDVFSKENSKPEDIAKEALNYAKQNGKNVIIIDTAGRLHIDDELMEELERIKQKIEPDEILFVADAMIGQEAVNVAKVFDERVGITGAIFTKLDGDARGGAALSIMKVVGKPIKFAGVGEKISDFEPFYPDRVASRILGMGDVLTLIEKVRETENEKEAKELARKLKKQQFSLDDFLNQLKKIQKMGSIAKIIQMIPGMNKVKIDDEESFNKEIKHIEAIILSMTKEERQNYKILNASRKRRIAKGSGTRVSDVNRLIKQFIEMNKMMKGMNKSKAFNLMKRLGIKM</sequence>
<evidence type="ECO:0000313" key="13">
    <source>
        <dbReference type="Proteomes" id="UP000008139"/>
    </source>
</evidence>
<dbReference type="HOGENOM" id="CLU_009301_6_0_7"/>
<dbReference type="GO" id="GO:0006614">
    <property type="term" value="P:SRP-dependent cotranslational protein targeting to membrane"/>
    <property type="evidence" value="ECO:0007669"/>
    <property type="project" value="InterPro"/>
</dbReference>
<accession>F2LY88</accession>
<evidence type="ECO:0000256" key="6">
    <source>
        <dbReference type="ARBA" id="ARBA00023135"/>
    </source>
</evidence>
<evidence type="ECO:0000256" key="9">
    <source>
        <dbReference type="HAMAP-Rule" id="MF_00306"/>
    </source>
</evidence>
<dbReference type="Proteomes" id="UP000008139">
    <property type="component" value="Chromosome"/>
</dbReference>
<dbReference type="Gene3D" id="1.10.260.30">
    <property type="entry name" value="Signal recognition particle, SRP54 subunit, M-domain"/>
    <property type="match status" value="1"/>
</dbReference>
<dbReference type="InterPro" id="IPR042101">
    <property type="entry name" value="SRP54_N_sf"/>
</dbReference>
<evidence type="ECO:0000256" key="8">
    <source>
        <dbReference type="ARBA" id="ARBA00048027"/>
    </source>
</evidence>
<keyword evidence="6 9" id="KW-0733">Signal recognition particle</keyword>
<dbReference type="GO" id="GO:0008312">
    <property type="term" value="F:7S RNA binding"/>
    <property type="evidence" value="ECO:0007669"/>
    <property type="project" value="InterPro"/>
</dbReference>
<dbReference type="InterPro" id="IPR003593">
    <property type="entry name" value="AAA+_ATPase"/>
</dbReference>
<dbReference type="NCBIfam" id="TIGR00959">
    <property type="entry name" value="ffh"/>
    <property type="match status" value="1"/>
</dbReference>
<dbReference type="InterPro" id="IPR004780">
    <property type="entry name" value="SRP"/>
</dbReference>
<dbReference type="InParanoid" id="F2LY88"/>
<feature type="binding site" evidence="9">
    <location>
        <begin position="187"/>
        <end position="191"/>
    </location>
    <ligand>
        <name>GTP</name>
        <dbReference type="ChEBI" id="CHEBI:37565"/>
    </ligand>
</feature>
<dbReference type="KEGG" id="hmr:Hipma_1455"/>
<dbReference type="InterPro" id="IPR004125">
    <property type="entry name" value="Signal_recog_particle_SRP54_M"/>
</dbReference>
<reference evidence="13" key="2">
    <citation type="submission" date="2011-03" db="EMBL/GenBank/DDBJ databases">
        <title>The complete genome of Hippea maritima DSM 10411.</title>
        <authorList>
            <consortium name="US DOE Joint Genome Institute (JGI-PGF)"/>
            <person name="Lucas S."/>
            <person name="Copeland A."/>
            <person name="Lapidus A."/>
            <person name="Bruce D."/>
            <person name="Goodwin L."/>
            <person name="Pitluck S."/>
            <person name="Peters L."/>
            <person name="Kyrpides N."/>
            <person name="Mavromatis K."/>
            <person name="Pagani I."/>
            <person name="Ivanova N."/>
            <person name="Mikhailova N."/>
            <person name="Lu M."/>
            <person name="Detter J.C."/>
            <person name="Tapia R."/>
            <person name="Han C."/>
            <person name="Land M."/>
            <person name="Hauser L."/>
            <person name="Markowitz V."/>
            <person name="Cheng J.-F."/>
            <person name="Hugenholtz P."/>
            <person name="Woyke T."/>
            <person name="Wu D."/>
            <person name="Spring S."/>
            <person name="Schroeder M."/>
            <person name="Brambilla E."/>
            <person name="Klenk H.-P."/>
            <person name="Eisen J.A."/>
        </authorList>
    </citation>
    <scope>NUCLEOTIDE SEQUENCE [LARGE SCALE GENOMIC DNA]</scope>
    <source>
        <strain evidence="13">ATCC 700847 / DSM 10411 / MH2</strain>
    </source>
</reference>
<proteinExistence type="inferred from homology"/>
<organism evidence="12 13">
    <name type="scientific">Hippea maritima (strain ATCC 700847 / DSM 10411 / MH2)</name>
    <dbReference type="NCBI Taxonomy" id="760142"/>
    <lineage>
        <taxon>Bacteria</taxon>
        <taxon>Pseudomonadati</taxon>
        <taxon>Campylobacterota</taxon>
        <taxon>Desulfurellia</taxon>
        <taxon>Desulfurellales</taxon>
        <taxon>Hippeaceae</taxon>
        <taxon>Hippea</taxon>
    </lineage>
</organism>
<reference evidence="12 13" key="1">
    <citation type="journal article" date="2011" name="Stand. Genomic Sci.">
        <title>Complete genome sequence of the thermophilic sulfur-reducer Hippea maritima type strain (MH(2)).</title>
        <authorList>
            <person name="Huntemann M."/>
            <person name="Lu M."/>
            <person name="Nolan M."/>
            <person name="Lapidus A."/>
            <person name="Lucas S."/>
            <person name="Hammon N."/>
            <person name="Deshpande S."/>
            <person name="Cheng J.F."/>
            <person name="Tapia R."/>
            <person name="Han C."/>
            <person name="Goodwin L."/>
            <person name="Pitluck S."/>
            <person name="Liolios K."/>
            <person name="Pagani I."/>
            <person name="Ivanova N."/>
            <person name="Ovchinikova G."/>
            <person name="Pati A."/>
            <person name="Chen A."/>
            <person name="Palaniappan K."/>
            <person name="Land M."/>
            <person name="Hauser L."/>
            <person name="Jeffries C.D."/>
            <person name="Detter J.C."/>
            <person name="Brambilla E.M."/>
            <person name="Rohde M."/>
            <person name="Spring S."/>
            <person name="Goker M."/>
            <person name="Woyke T."/>
            <person name="Bristow J."/>
            <person name="Eisen J.A."/>
            <person name="Markowitz V."/>
            <person name="Hugenholtz P."/>
            <person name="Kyrpides N.C."/>
            <person name="Klenk H.P."/>
            <person name="Mavromatis K."/>
        </authorList>
    </citation>
    <scope>NUCLEOTIDE SEQUENCE [LARGE SCALE GENOMIC DNA]</scope>
    <source>
        <strain evidence="13">ATCC 700847 / DSM 10411 / MH2</strain>
    </source>
</reference>
<evidence type="ECO:0000259" key="11">
    <source>
        <dbReference type="PROSITE" id="PS00300"/>
    </source>
</evidence>
<dbReference type="SUPFAM" id="SSF47446">
    <property type="entry name" value="Signal peptide-binding domain"/>
    <property type="match status" value="1"/>
</dbReference>
<dbReference type="CDD" id="cd18539">
    <property type="entry name" value="SRP_G"/>
    <property type="match status" value="1"/>
</dbReference>
<feature type="binding site" evidence="9">
    <location>
        <begin position="106"/>
        <end position="113"/>
    </location>
    <ligand>
        <name>GTP</name>
        <dbReference type="ChEBI" id="CHEBI:37565"/>
    </ligand>
</feature>
<dbReference type="InterPro" id="IPR013822">
    <property type="entry name" value="Signal_recog_particl_SRP54_hlx"/>
</dbReference>
<comment type="catalytic activity">
    <reaction evidence="8 9">
        <text>GTP + H2O = GDP + phosphate + H(+)</text>
        <dbReference type="Rhea" id="RHEA:19669"/>
        <dbReference type="ChEBI" id="CHEBI:15377"/>
        <dbReference type="ChEBI" id="CHEBI:15378"/>
        <dbReference type="ChEBI" id="CHEBI:37565"/>
        <dbReference type="ChEBI" id="CHEBI:43474"/>
        <dbReference type="ChEBI" id="CHEBI:58189"/>
        <dbReference type="EC" id="3.6.5.4"/>
    </reaction>
</comment>
<keyword evidence="7 9" id="KW-0687">Ribonucleoprotein</keyword>
<feature type="coiled-coil region" evidence="10">
    <location>
        <begin position="297"/>
        <end position="324"/>
    </location>
</feature>
<dbReference type="SMART" id="SM00963">
    <property type="entry name" value="SRP54_N"/>
    <property type="match status" value="1"/>
</dbReference>
<dbReference type="SMART" id="SM00962">
    <property type="entry name" value="SRP54"/>
    <property type="match status" value="1"/>
</dbReference>
<dbReference type="PANTHER" id="PTHR11564">
    <property type="entry name" value="SIGNAL RECOGNITION PARTICLE 54K PROTEIN SRP54"/>
    <property type="match status" value="1"/>
</dbReference>
<keyword evidence="13" id="KW-1185">Reference proteome</keyword>